<dbReference type="Proteomes" id="UP000176629">
    <property type="component" value="Unassembled WGS sequence"/>
</dbReference>
<dbReference type="CDD" id="cd00093">
    <property type="entry name" value="HTH_XRE"/>
    <property type="match status" value="1"/>
</dbReference>
<feature type="domain" description="HTH cro/C1-type" evidence="1">
    <location>
        <begin position="42"/>
        <end position="96"/>
    </location>
</feature>
<dbReference type="EMBL" id="MFUX01000021">
    <property type="protein sequence ID" value="OGI94498.1"/>
    <property type="molecule type" value="Genomic_DNA"/>
</dbReference>
<dbReference type="Pfam" id="PF01381">
    <property type="entry name" value="HTH_3"/>
    <property type="match status" value="1"/>
</dbReference>
<organism evidence="2 3">
    <name type="scientific">Candidatus Nomurabacteria bacterium RIFCSPLOWO2_01_FULL_40_18</name>
    <dbReference type="NCBI Taxonomy" id="1801773"/>
    <lineage>
        <taxon>Bacteria</taxon>
        <taxon>Candidatus Nomuraibacteriota</taxon>
    </lineage>
</organism>
<dbReference type="Gene3D" id="1.10.260.40">
    <property type="entry name" value="lambda repressor-like DNA-binding domains"/>
    <property type="match status" value="1"/>
</dbReference>
<gene>
    <name evidence="2" type="ORF">A3A03_00010</name>
</gene>
<dbReference type="GO" id="GO:0003677">
    <property type="term" value="F:DNA binding"/>
    <property type="evidence" value="ECO:0007669"/>
    <property type="project" value="InterPro"/>
</dbReference>
<reference evidence="2 3" key="1">
    <citation type="journal article" date="2016" name="Nat. Commun.">
        <title>Thousands of microbial genomes shed light on interconnected biogeochemical processes in an aquifer system.</title>
        <authorList>
            <person name="Anantharaman K."/>
            <person name="Brown C.T."/>
            <person name="Hug L.A."/>
            <person name="Sharon I."/>
            <person name="Castelle C.J."/>
            <person name="Probst A.J."/>
            <person name="Thomas B.C."/>
            <person name="Singh A."/>
            <person name="Wilkins M.J."/>
            <person name="Karaoz U."/>
            <person name="Brodie E.L."/>
            <person name="Williams K.H."/>
            <person name="Hubbard S.S."/>
            <person name="Banfield J.F."/>
        </authorList>
    </citation>
    <scope>NUCLEOTIDE SEQUENCE [LARGE SCALE GENOMIC DNA]</scope>
</reference>
<name>A0A1F6XKD4_9BACT</name>
<evidence type="ECO:0000313" key="2">
    <source>
        <dbReference type="EMBL" id="OGI94498.1"/>
    </source>
</evidence>
<dbReference type="AlphaFoldDB" id="A0A1F6XKD4"/>
<comment type="caution">
    <text evidence="2">The sequence shown here is derived from an EMBL/GenBank/DDBJ whole genome shotgun (WGS) entry which is preliminary data.</text>
</comment>
<dbReference type="SUPFAM" id="SSF47413">
    <property type="entry name" value="lambda repressor-like DNA-binding domains"/>
    <property type="match status" value="1"/>
</dbReference>
<protein>
    <recommendedName>
        <fullName evidence="1">HTH cro/C1-type domain-containing protein</fullName>
    </recommendedName>
</protein>
<dbReference type="PROSITE" id="PS50943">
    <property type="entry name" value="HTH_CROC1"/>
    <property type="match status" value="1"/>
</dbReference>
<evidence type="ECO:0000259" key="1">
    <source>
        <dbReference type="PROSITE" id="PS50943"/>
    </source>
</evidence>
<evidence type="ECO:0000313" key="3">
    <source>
        <dbReference type="Proteomes" id="UP000176629"/>
    </source>
</evidence>
<proteinExistence type="predicted"/>
<dbReference type="InterPro" id="IPR001387">
    <property type="entry name" value="Cro/C1-type_HTH"/>
</dbReference>
<dbReference type="STRING" id="1801773.A3A03_00010"/>
<sequence>MKIIAGHKFYTFEEVLKEQMKIKGFKEGYNKEVARLSMIHQIKQARLAQKMTQKNLAKKADMPQSVIARLESGRQGLSFATISKIATALDKKIKLV</sequence>
<accession>A0A1F6XKD4</accession>
<dbReference type="SMART" id="SM00530">
    <property type="entry name" value="HTH_XRE"/>
    <property type="match status" value="1"/>
</dbReference>
<dbReference type="InterPro" id="IPR010982">
    <property type="entry name" value="Lambda_DNA-bd_dom_sf"/>
</dbReference>